<evidence type="ECO:0000256" key="3">
    <source>
        <dbReference type="ARBA" id="ARBA00022801"/>
    </source>
</evidence>
<feature type="domain" description="Acyl-ACP thioesterase-like C-terminal" evidence="9">
    <location>
        <begin position="162"/>
        <end position="250"/>
    </location>
</feature>
<keyword evidence="3" id="KW-0378">Hydrolase</keyword>
<dbReference type="PANTHER" id="PTHR31727">
    <property type="entry name" value="OLEOYL-ACYL CARRIER PROTEIN THIOESTERASE 1, CHLOROPLASTIC"/>
    <property type="match status" value="1"/>
</dbReference>
<proteinExistence type="inferred from homology"/>
<evidence type="ECO:0000259" key="9">
    <source>
        <dbReference type="Pfam" id="PF20791"/>
    </source>
</evidence>
<evidence type="ECO:0000256" key="6">
    <source>
        <dbReference type="ARBA" id="ARBA00023098"/>
    </source>
</evidence>
<evidence type="ECO:0008006" key="12">
    <source>
        <dbReference type="Google" id="ProtNLM"/>
    </source>
</evidence>
<keyword evidence="5" id="KW-0809">Transit peptide</keyword>
<evidence type="ECO:0000256" key="1">
    <source>
        <dbReference type="ARBA" id="ARBA00006500"/>
    </source>
</evidence>
<accession>A0A3Q9FNI3</accession>
<reference evidence="10 11" key="1">
    <citation type="submission" date="2018-12" db="EMBL/GenBank/DDBJ databases">
        <title>Flammeovirga pectinis sp. nov., isolated from the gut of the Korean scallop, Patinopecten yessoensis.</title>
        <authorList>
            <person name="Bae J.-W."/>
            <person name="Jeong Y.-S."/>
            <person name="Kang W."/>
        </authorList>
    </citation>
    <scope>NUCLEOTIDE SEQUENCE [LARGE SCALE GENOMIC DNA]</scope>
    <source>
        <strain evidence="10 11">L12M1</strain>
    </source>
</reference>
<dbReference type="PANTHER" id="PTHR31727:SF6">
    <property type="entry name" value="OLEOYL-ACYL CARRIER PROTEIN THIOESTERASE 1, CHLOROPLASTIC"/>
    <property type="match status" value="1"/>
</dbReference>
<evidence type="ECO:0000256" key="4">
    <source>
        <dbReference type="ARBA" id="ARBA00022832"/>
    </source>
</evidence>
<keyword evidence="11" id="KW-1185">Reference proteome</keyword>
<keyword evidence="7" id="KW-0275">Fatty acid biosynthesis</keyword>
<evidence type="ECO:0000313" key="10">
    <source>
        <dbReference type="EMBL" id="AZQ62312.1"/>
    </source>
</evidence>
<dbReference type="GO" id="GO:0000036">
    <property type="term" value="F:acyl carrier activity"/>
    <property type="evidence" value="ECO:0007669"/>
    <property type="project" value="TreeGrafter"/>
</dbReference>
<name>A0A3Q9FNI3_9BACT</name>
<dbReference type="InterPro" id="IPR029069">
    <property type="entry name" value="HotDog_dom_sf"/>
</dbReference>
<evidence type="ECO:0000256" key="5">
    <source>
        <dbReference type="ARBA" id="ARBA00022946"/>
    </source>
</evidence>
<dbReference type="EMBL" id="CP034562">
    <property type="protein sequence ID" value="AZQ62312.1"/>
    <property type="molecule type" value="Genomic_DNA"/>
</dbReference>
<dbReference type="Gene3D" id="3.10.129.10">
    <property type="entry name" value="Hotdog Thioesterase"/>
    <property type="match status" value="1"/>
</dbReference>
<dbReference type="KEGG" id="fll:EI427_08690"/>
<dbReference type="OrthoDB" id="9801517at2"/>
<gene>
    <name evidence="10" type="ORF">EI427_08690</name>
</gene>
<keyword evidence="2" id="KW-0444">Lipid biosynthesis</keyword>
<dbReference type="Pfam" id="PF20791">
    <property type="entry name" value="Acyl-ACP_TE_C"/>
    <property type="match status" value="1"/>
</dbReference>
<dbReference type="Pfam" id="PF01643">
    <property type="entry name" value="Acyl-ACP_TE"/>
    <property type="match status" value="1"/>
</dbReference>
<dbReference type="InterPro" id="IPR002864">
    <property type="entry name" value="Acyl-ACP_thioesterase_NHD"/>
</dbReference>
<dbReference type="Proteomes" id="UP000267268">
    <property type="component" value="Chromosome 1"/>
</dbReference>
<evidence type="ECO:0000313" key="11">
    <source>
        <dbReference type="Proteomes" id="UP000267268"/>
    </source>
</evidence>
<protein>
    <recommendedName>
        <fullName evidence="12">Acyl-[acyl-carrier-protein] thioesterase</fullName>
    </recommendedName>
</protein>
<dbReference type="InterPro" id="IPR045023">
    <property type="entry name" value="FATA/B"/>
</dbReference>
<keyword evidence="6" id="KW-0443">Lipid metabolism</keyword>
<feature type="domain" description="Acyl-ACP thioesterase N-terminal hotdog" evidence="8">
    <location>
        <begin position="8"/>
        <end position="129"/>
    </location>
</feature>
<sequence length="250" mass="28964">MIENKEGVWEEEQIVTSYQIGPNYTLKPTSISELFQEAAGNHSNAEQFGLREMMAIGKAWVLGSYKYHVERWPKWTEKLLMQTWVHDVQKFSSQRNFQLSDVKGNVIIQGTSNWFGLDMKKRRPTPIEEFVDRITPRSDIACISSPSRLKGIERVDFSLKKKAMYSDLDPVNHVNNIKYFEWMLDSIPHTFKTEKMLTDVEINYVAEVVLDEEVNVISEVTEEEGVTKVITCIMKQEGVKPACIIHTNWK</sequence>
<evidence type="ECO:0000256" key="2">
    <source>
        <dbReference type="ARBA" id="ARBA00022516"/>
    </source>
</evidence>
<evidence type="ECO:0000259" key="8">
    <source>
        <dbReference type="Pfam" id="PF01643"/>
    </source>
</evidence>
<dbReference type="SUPFAM" id="SSF54637">
    <property type="entry name" value="Thioesterase/thiol ester dehydrase-isomerase"/>
    <property type="match status" value="2"/>
</dbReference>
<organism evidence="10 11">
    <name type="scientific">Flammeovirga pectinis</name>
    <dbReference type="NCBI Taxonomy" id="2494373"/>
    <lineage>
        <taxon>Bacteria</taxon>
        <taxon>Pseudomonadati</taxon>
        <taxon>Bacteroidota</taxon>
        <taxon>Cytophagia</taxon>
        <taxon>Cytophagales</taxon>
        <taxon>Flammeovirgaceae</taxon>
        <taxon>Flammeovirga</taxon>
    </lineage>
</organism>
<comment type="similarity">
    <text evidence="1">Belongs to the acyl-ACP thioesterase family.</text>
</comment>
<dbReference type="AlphaFoldDB" id="A0A3Q9FNI3"/>
<dbReference type="InterPro" id="IPR049427">
    <property type="entry name" value="Acyl-ACP_TE_C"/>
</dbReference>
<dbReference type="GO" id="GO:0016297">
    <property type="term" value="F:fatty acyl-[ACP] hydrolase activity"/>
    <property type="evidence" value="ECO:0007669"/>
    <property type="project" value="InterPro"/>
</dbReference>
<keyword evidence="4" id="KW-0276">Fatty acid metabolism</keyword>
<evidence type="ECO:0000256" key="7">
    <source>
        <dbReference type="ARBA" id="ARBA00023160"/>
    </source>
</evidence>
<dbReference type="RefSeq" id="WP_126613689.1">
    <property type="nucleotide sequence ID" value="NZ_CP034562.1"/>
</dbReference>